<dbReference type="InterPro" id="IPR000157">
    <property type="entry name" value="TIR_dom"/>
</dbReference>
<evidence type="ECO:0000259" key="2">
    <source>
        <dbReference type="PROSITE" id="PS50104"/>
    </source>
</evidence>
<dbReference type="Proteomes" id="UP001209878">
    <property type="component" value="Unassembled WGS sequence"/>
</dbReference>
<keyword evidence="4" id="KW-1185">Reference proteome</keyword>
<protein>
    <recommendedName>
        <fullName evidence="2">TIR domain-containing protein</fullName>
    </recommendedName>
</protein>
<dbReference type="SUPFAM" id="SSF52200">
    <property type="entry name" value="Toll/Interleukin receptor TIR domain"/>
    <property type="match status" value="1"/>
</dbReference>
<dbReference type="GO" id="GO:0007165">
    <property type="term" value="P:signal transduction"/>
    <property type="evidence" value="ECO:0007669"/>
    <property type="project" value="InterPro"/>
</dbReference>
<dbReference type="Pfam" id="PF13676">
    <property type="entry name" value="TIR_2"/>
    <property type="match status" value="1"/>
</dbReference>
<dbReference type="Gene3D" id="3.40.50.10140">
    <property type="entry name" value="Toll/interleukin-1 receptor homology (TIR) domain"/>
    <property type="match status" value="1"/>
</dbReference>
<dbReference type="EMBL" id="JAODUO010002443">
    <property type="protein sequence ID" value="KAK2152490.1"/>
    <property type="molecule type" value="Genomic_DNA"/>
</dbReference>
<proteinExistence type="predicted"/>
<sequence length="296" mass="32718">MICVCVFVVSSGGQPGDIDEDEEDLALTTLDCQTGTANMYDAYVIYADEDFPFVREMMTQLEDNFGVRLCIANRDMLAGAAQFQATAAMIRRRCSKVIVVMSPAFKRSSMCTFATNFAFSLCPSTLKGILVPILYTPCQIPDMLRYIAPLDFTKVEYIQWFWERLQHSLKPVHITSVRGTQQEQPPPYEELTIDDVNAIPCQISSALPDPGISSRVLVDAVSETDGAVGGVPVPLVGRELPIKMDPSKDVVSLPPNSGRRKKPWYHLKSSKGKPKSQTRHTHTTSDVSTSEPEPAP</sequence>
<evidence type="ECO:0000313" key="3">
    <source>
        <dbReference type="EMBL" id="KAK2152490.1"/>
    </source>
</evidence>
<feature type="region of interest" description="Disordered" evidence="1">
    <location>
        <begin position="245"/>
        <end position="296"/>
    </location>
</feature>
<feature type="domain" description="TIR" evidence="2">
    <location>
        <begin position="38"/>
        <end position="169"/>
    </location>
</feature>
<evidence type="ECO:0000313" key="4">
    <source>
        <dbReference type="Proteomes" id="UP001209878"/>
    </source>
</evidence>
<dbReference type="AlphaFoldDB" id="A0AAD9JHX3"/>
<dbReference type="PANTHER" id="PTHR16253:SF0">
    <property type="entry name" value="TETRATRICOPEPTIDE REPEAT PROTEIN 22"/>
    <property type="match status" value="1"/>
</dbReference>
<organism evidence="3 4">
    <name type="scientific">Ridgeia piscesae</name>
    <name type="common">Tubeworm</name>
    <dbReference type="NCBI Taxonomy" id="27915"/>
    <lineage>
        <taxon>Eukaryota</taxon>
        <taxon>Metazoa</taxon>
        <taxon>Spiralia</taxon>
        <taxon>Lophotrochozoa</taxon>
        <taxon>Annelida</taxon>
        <taxon>Polychaeta</taxon>
        <taxon>Sedentaria</taxon>
        <taxon>Canalipalpata</taxon>
        <taxon>Sabellida</taxon>
        <taxon>Siboglinidae</taxon>
        <taxon>Ridgeia</taxon>
    </lineage>
</organism>
<evidence type="ECO:0000256" key="1">
    <source>
        <dbReference type="SAM" id="MobiDB-lite"/>
    </source>
</evidence>
<comment type="caution">
    <text evidence="3">The sequence shown here is derived from an EMBL/GenBank/DDBJ whole genome shotgun (WGS) entry which is preliminary data.</text>
</comment>
<feature type="compositionally biased region" description="Basic residues" evidence="1">
    <location>
        <begin position="258"/>
        <end position="282"/>
    </location>
</feature>
<dbReference type="InterPro" id="IPR035897">
    <property type="entry name" value="Toll_tir_struct_dom_sf"/>
</dbReference>
<dbReference type="InterPro" id="IPR042342">
    <property type="entry name" value="TTC22"/>
</dbReference>
<dbReference type="PROSITE" id="PS50104">
    <property type="entry name" value="TIR"/>
    <property type="match status" value="1"/>
</dbReference>
<accession>A0AAD9JHX3</accession>
<reference evidence="3" key="1">
    <citation type="journal article" date="2023" name="Mol. Biol. Evol.">
        <title>Third-Generation Sequencing Reveals the Adaptive Role of the Epigenome in Three Deep-Sea Polychaetes.</title>
        <authorList>
            <person name="Perez M."/>
            <person name="Aroh O."/>
            <person name="Sun Y."/>
            <person name="Lan Y."/>
            <person name="Juniper S.K."/>
            <person name="Young C.R."/>
            <person name="Angers B."/>
            <person name="Qian P.Y."/>
        </authorList>
    </citation>
    <scope>NUCLEOTIDE SEQUENCE</scope>
    <source>
        <strain evidence="3">R07B-5</strain>
    </source>
</reference>
<dbReference type="SMART" id="SM00255">
    <property type="entry name" value="TIR"/>
    <property type="match status" value="1"/>
</dbReference>
<feature type="compositionally biased region" description="Polar residues" evidence="1">
    <location>
        <begin position="284"/>
        <end position="296"/>
    </location>
</feature>
<gene>
    <name evidence="3" type="ORF">NP493_2445g00013</name>
</gene>
<dbReference type="PANTHER" id="PTHR16253">
    <property type="entry name" value="TETRATRICOPEPTIDE REPEAT PROTEIN 22"/>
    <property type="match status" value="1"/>
</dbReference>
<name>A0AAD9JHX3_RIDPI</name>